<dbReference type="Proteomes" id="UP000016649">
    <property type="component" value="Unassembled WGS sequence"/>
</dbReference>
<evidence type="ECO:0008006" key="3">
    <source>
        <dbReference type="Google" id="ProtNLM"/>
    </source>
</evidence>
<dbReference type="SUPFAM" id="SSF89550">
    <property type="entry name" value="PHP domain-like"/>
    <property type="match status" value="1"/>
</dbReference>
<keyword evidence="2" id="KW-1185">Reference proteome</keyword>
<name>A0ABN0P0H8_TRELE</name>
<protein>
    <recommendedName>
        <fullName evidence="3">PHP domain protein</fullName>
    </recommendedName>
</protein>
<dbReference type="EMBL" id="AWVH01000006">
    <property type="protein sequence ID" value="ERJ94045.1"/>
    <property type="molecule type" value="Genomic_DNA"/>
</dbReference>
<evidence type="ECO:0000313" key="1">
    <source>
        <dbReference type="EMBL" id="ERJ94045.1"/>
    </source>
</evidence>
<sequence length="443" mass="48753">MNDYGKINDSKLSGEKRLAALKAWVEKNGRELVPLNVQTNNHIHTVYSFSPYTPAMAALKAREAGLAVAGSVDHDSVSAAEEMTEACGLLGLGVVTGFEVRVSFKHTRFADVKLNNPDSKGIAYMTVQGIPSSKRKLAALFLQPICKARKKRNIAMTASLNEIITEAGLKPLSYEKDIEPLSKSDEAGSVTERHILYALAHRFIDTYGTGEELLKNLKARFNLYIGGKTAERLADASNPHYAYDLLGALKSEFLPRIFIQPDSSECIPAETVTAFAQAIGAVPAYAYLGDITESPTGDKKAEKFEDDFLDDLFPVLKELGYLAVTYMPPRNTKQQLLRLRKLCEKYGFMEISGVDINSSRQDFSCPELLEKEFENLIDATWALAAHEKLASYKNEYGLFSAENPLAHETLAKRLAVYAGLGKKLKPAGTLSAEQAALSLTQER</sequence>
<accession>A0ABN0P0H8</accession>
<proteinExistence type="predicted"/>
<reference evidence="1 2" key="1">
    <citation type="submission" date="2013-08" db="EMBL/GenBank/DDBJ databases">
        <authorList>
            <person name="Weinstock G."/>
            <person name="Sodergren E."/>
            <person name="Wylie T."/>
            <person name="Fulton L."/>
            <person name="Fulton R."/>
            <person name="Fronick C."/>
            <person name="O'Laughlin M."/>
            <person name="Godfrey J."/>
            <person name="Miner T."/>
            <person name="Herter B."/>
            <person name="Appelbaum E."/>
            <person name="Cordes M."/>
            <person name="Lek S."/>
            <person name="Wollam A."/>
            <person name="Pepin K.H."/>
            <person name="Palsikar V.B."/>
            <person name="Mitreva M."/>
            <person name="Wilson R.K."/>
        </authorList>
    </citation>
    <scope>NUCLEOTIDE SEQUENCE [LARGE SCALE GENOMIC DNA]</scope>
    <source>
        <strain evidence="1 2">ATCC 700332</strain>
    </source>
</reference>
<comment type="caution">
    <text evidence="1">The sequence shown here is derived from an EMBL/GenBank/DDBJ whole genome shotgun (WGS) entry which is preliminary data.</text>
</comment>
<gene>
    <name evidence="1" type="ORF">HMPREF9193_00400</name>
</gene>
<dbReference type="RefSeq" id="WP_021686801.1">
    <property type="nucleotide sequence ID" value="NZ_KI260561.1"/>
</dbReference>
<dbReference type="InterPro" id="IPR016195">
    <property type="entry name" value="Pol/histidinol_Pase-like"/>
</dbReference>
<organism evidence="1 2">
    <name type="scientific">Treponema lecithinolyticum ATCC 700332</name>
    <dbReference type="NCBI Taxonomy" id="1321815"/>
    <lineage>
        <taxon>Bacteria</taxon>
        <taxon>Pseudomonadati</taxon>
        <taxon>Spirochaetota</taxon>
        <taxon>Spirochaetia</taxon>
        <taxon>Spirochaetales</taxon>
        <taxon>Treponemataceae</taxon>
        <taxon>Treponema</taxon>
    </lineage>
</organism>
<evidence type="ECO:0000313" key="2">
    <source>
        <dbReference type="Proteomes" id="UP000016649"/>
    </source>
</evidence>
<dbReference type="Gene3D" id="3.20.20.140">
    <property type="entry name" value="Metal-dependent hydrolases"/>
    <property type="match status" value="1"/>
</dbReference>